<feature type="transmembrane region" description="Helical" evidence="1">
    <location>
        <begin position="151"/>
        <end position="174"/>
    </location>
</feature>
<evidence type="ECO:0000259" key="2">
    <source>
        <dbReference type="Pfam" id="PF11847"/>
    </source>
</evidence>
<keyword evidence="4" id="KW-1185">Reference proteome</keyword>
<dbReference type="EMBL" id="JOTA01000002">
    <property type="protein sequence ID" value="KFM22218.1"/>
    <property type="molecule type" value="Genomic_DNA"/>
</dbReference>
<feature type="transmembrane region" description="Helical" evidence="1">
    <location>
        <begin position="21"/>
        <end position="39"/>
    </location>
</feature>
<proteinExistence type="predicted"/>
<dbReference type="AlphaFoldDB" id="A0A087S914"/>
<keyword evidence="1" id="KW-1133">Transmembrane helix</keyword>
<feature type="transmembrane region" description="Helical" evidence="1">
    <location>
        <begin position="328"/>
        <end position="345"/>
    </location>
</feature>
<feature type="transmembrane region" description="Helical" evidence="1">
    <location>
        <begin position="101"/>
        <end position="121"/>
    </location>
</feature>
<evidence type="ECO:0000256" key="1">
    <source>
        <dbReference type="SAM" id="Phobius"/>
    </source>
</evidence>
<dbReference type="GO" id="GO:0016740">
    <property type="term" value="F:transferase activity"/>
    <property type="evidence" value="ECO:0007669"/>
    <property type="project" value="InterPro"/>
</dbReference>
<reference evidence="3 4" key="1">
    <citation type="submission" date="2014-06" db="EMBL/GenBank/DDBJ databases">
        <authorList>
            <person name="Ngugi D.K."/>
            <person name="Blom J."/>
            <person name="Alam I."/>
            <person name="Rashid M."/>
            <person name="Baalawi W."/>
            <person name="Zhang G."/>
            <person name="Hikmawan T."/>
            <person name="Guan Y."/>
            <person name="Antunes A."/>
            <person name="Siam R."/>
            <person name="El-Dorry H."/>
            <person name="Bajic V."/>
            <person name="Stingl U."/>
        </authorList>
    </citation>
    <scope>NUCLEOTIDE SEQUENCE [LARGE SCALE GENOMIC DNA]</scope>
    <source>
        <strain evidence="3">SCGC AAA799-B03</strain>
    </source>
</reference>
<feature type="transmembrane region" description="Helical" evidence="1">
    <location>
        <begin position="211"/>
        <end position="228"/>
    </location>
</feature>
<keyword evidence="1" id="KW-0812">Transmembrane</keyword>
<feature type="domain" description="Alpha-(1-&gt;3)-arabinofuranosyltransferase N-terminal GT-C" evidence="2">
    <location>
        <begin position="327"/>
        <end position="581"/>
    </location>
</feature>
<gene>
    <name evidence="3" type="ORF">AAA799B03_00118</name>
</gene>
<organism evidence="3 4">
    <name type="scientific">Marine Group I thaumarchaeote SCGC AAA799-B03</name>
    <dbReference type="NCBI Taxonomy" id="1502289"/>
    <lineage>
        <taxon>Archaea</taxon>
        <taxon>Nitrososphaerota</taxon>
        <taxon>Marine Group I</taxon>
    </lineage>
</organism>
<accession>A0A087S914</accession>
<comment type="caution">
    <text evidence="3">The sequence shown here is derived from an EMBL/GenBank/DDBJ whole genome shotgun (WGS) entry which is preliminary data.</text>
</comment>
<feature type="transmembrane region" description="Helical" evidence="1">
    <location>
        <begin position="376"/>
        <end position="394"/>
    </location>
</feature>
<feature type="transmembrane region" description="Helical" evidence="1">
    <location>
        <begin position="923"/>
        <end position="945"/>
    </location>
</feature>
<feature type="transmembrane region" description="Helical" evidence="1">
    <location>
        <begin position="406"/>
        <end position="430"/>
    </location>
</feature>
<feature type="transmembrane region" description="Helical" evidence="1">
    <location>
        <begin position="235"/>
        <end position="254"/>
    </location>
</feature>
<evidence type="ECO:0000313" key="4">
    <source>
        <dbReference type="Proteomes" id="UP000029384"/>
    </source>
</evidence>
<keyword evidence="1" id="KW-0472">Membrane</keyword>
<dbReference type="Proteomes" id="UP000029384">
    <property type="component" value="Unassembled WGS sequence"/>
</dbReference>
<protein>
    <recommendedName>
        <fullName evidence="2">Alpha-(1-&gt;3)-arabinofuranosyltransferase N-terminal GT-C domain-containing protein</fullName>
    </recommendedName>
</protein>
<sequence>MNILVDLYKRKTILAQRKKDIICLLAIFAFSVLPFWSFVEPGIINPIDTGFPINIEHEFLQRFSVWDNNSNFGSDVSGFRPNEIPYMIPLYMLSNLFSLEIVQRIWFISIFFMGGLSTYFFTKYLVKSKYSIVAGFVAAIFFMYNPMQVQFLVQGISQFHFALYLFPLSLLFFIKGFPSNNDKEDSLFKNVIIFTLIFSFTQVTVDIQNRIMIMYPYLLYSVWRLITGNKKKKDVMFVLIAFGLFMIFNLYWIMPMQHTLFDTFDLLSVEQEIYRPLAGAPLHDVLRLAGNTSSFANFYSDNVITALGYSLATLMFTVPLALNKDRKFILFVFVWVVIFVFLSMGPNEPFGEFYTNIYESDIGKAFFPNAANKFEYFLMLPYSFLLGAGTIYLIEYFGPKIKNQKFKIMSIGVVASLVVGTCITIASPMIEHKHFDQEGFGYLKPVKIPSYYSDASDWLKENSDGRTLVFPPPIWRVYSNYVWSPYDMGEIIRPALQVPIVYEYTYANEAGTIGQNPILRTMTDYYKEGKLLEISNFLNLLDVEYVLIREDLVQSPFGAMGYYSLPVVHPSTKPIKEFGPLKIFEVKTESDLEQIQTSKSITGIIGNVRDMISVVKLKEFSKGPFYLADNYEQVSDFNGYDYTTWLIKGVSPTASLEFLDEDTLKVTLTKPPLVTQYAVNLYDVTKNADLQTFGIPSSVKPYEAWSTVFSINELNSKNTIKIEEGDKLAIRTDRTISNEVAYLENSTKKIPSLIINQQLREQVEKGQKQIGYLIDDELTIQDIPIPGKYFLIANDDEVGLKLIADDKIEINEKSSKSIFLNKGEYSISVSPELENKYPFILAYGKNNGNTVVNVDVNYIHETEFQIKPHQQEKFVMTLTNGYTKAWVANQDDSELPHLFLNGYANGFLVEDDSSIRITYTPQVLFTIFGIISIVSIVVCIVYVINPFRYKWIMIRGKKLTKP</sequence>
<name>A0A087S914_9ARCH</name>
<evidence type="ECO:0000313" key="3">
    <source>
        <dbReference type="EMBL" id="KFM22218.1"/>
    </source>
</evidence>
<dbReference type="InterPro" id="IPR021798">
    <property type="entry name" value="AftD_N"/>
</dbReference>
<feature type="transmembrane region" description="Helical" evidence="1">
    <location>
        <begin position="303"/>
        <end position="321"/>
    </location>
</feature>
<feature type="transmembrane region" description="Helical" evidence="1">
    <location>
        <begin position="186"/>
        <end position="205"/>
    </location>
</feature>
<dbReference type="Pfam" id="PF11847">
    <property type="entry name" value="GT-C_AftD"/>
    <property type="match status" value="1"/>
</dbReference>
<feature type="transmembrane region" description="Helical" evidence="1">
    <location>
        <begin position="128"/>
        <end position="145"/>
    </location>
</feature>